<dbReference type="PRINTS" id="PR00385">
    <property type="entry name" value="P450"/>
</dbReference>
<dbReference type="GO" id="GO:0004497">
    <property type="term" value="F:monooxygenase activity"/>
    <property type="evidence" value="ECO:0007669"/>
    <property type="project" value="UniProtKB-KW"/>
</dbReference>
<evidence type="ECO:0000256" key="1">
    <source>
        <dbReference type="ARBA" id="ARBA00001971"/>
    </source>
</evidence>
<dbReference type="PANTHER" id="PTHR46300:SF7">
    <property type="entry name" value="P450, PUTATIVE (EUROFUNG)-RELATED"/>
    <property type="match status" value="1"/>
</dbReference>
<dbReference type="InterPro" id="IPR002401">
    <property type="entry name" value="Cyt_P450_E_grp-I"/>
</dbReference>
<dbReference type="InterPro" id="IPR050364">
    <property type="entry name" value="Cytochrome_P450_fung"/>
</dbReference>
<evidence type="ECO:0000256" key="3">
    <source>
        <dbReference type="ARBA" id="ARBA00022617"/>
    </source>
</evidence>
<dbReference type="PRINTS" id="PR00463">
    <property type="entry name" value="EP450I"/>
</dbReference>
<dbReference type="CDD" id="cd11065">
    <property type="entry name" value="CYP64-like"/>
    <property type="match status" value="1"/>
</dbReference>
<comment type="cofactor">
    <cofactor evidence="1 8">
        <name>heme</name>
        <dbReference type="ChEBI" id="CHEBI:30413"/>
    </cofactor>
</comment>
<evidence type="ECO:0000256" key="7">
    <source>
        <dbReference type="ARBA" id="ARBA00023033"/>
    </source>
</evidence>
<protein>
    <submittedName>
        <fullName evidence="10">Uncharacterized protein</fullName>
    </submittedName>
</protein>
<gene>
    <name evidence="10" type="ORF">PoMZ_08585</name>
</gene>
<keyword evidence="4 8" id="KW-0479">Metal-binding</keyword>
<reference evidence="10 11" key="1">
    <citation type="journal article" date="2019" name="Mol. Biol. Evol.">
        <title>Blast fungal genomes show frequent chromosomal changes, gene gains and losses, and effector gene turnover.</title>
        <authorList>
            <person name="Gomez Luciano L.B."/>
            <person name="Jason Tsai I."/>
            <person name="Chuma I."/>
            <person name="Tosa Y."/>
            <person name="Chen Y.H."/>
            <person name="Li J.Y."/>
            <person name="Li M.Y."/>
            <person name="Jade Lu M.Y."/>
            <person name="Nakayashiki H."/>
            <person name="Li W.H."/>
        </authorList>
    </citation>
    <scope>NUCLEOTIDE SEQUENCE [LARGE SCALE GENOMIC DNA]</scope>
    <source>
        <strain evidence="10">MZ5-1-6</strain>
    </source>
</reference>
<dbReference type="PROSITE" id="PS00086">
    <property type="entry name" value="CYTOCHROME_P450"/>
    <property type="match status" value="1"/>
</dbReference>
<evidence type="ECO:0000313" key="10">
    <source>
        <dbReference type="EMBL" id="QBZ61631.1"/>
    </source>
</evidence>
<proteinExistence type="inferred from homology"/>
<sequence>MLSALLALALGIAAYLYLRRPRNLPPGPTPLPLLGNLLDLPPASGPEYQHWLKLKDSHGPISSVSILGQPLILLHDRRAAVELLDKSSMKTSGRPHMRFAEICGFASLLNLEQYDAGYKLDRKLVHQQFGTKTVAARFRETIDAESARFLVKVLERPEDLCEHTTAVTGAIILKITYGYSTSPSSPDPLVKLIDHTMEVFGKATSLLSWAVDIFPLLECLPEGLPLTGWKKMAREYAGILQHTSNVPYDFVRSQMATGTNQLSYVSSLVSQYTQSGPLDAGIESVIKKTAVVMYGGGADTSANSIQAFVLAMLLRPGVQAKAQAEIDAVVGRDRLPGFADRERLPYVDALVKETLRWFPVAPMAVPHRTDEALSYAGYHIPKGAYLLASIWWFLHDPDVYAEPHLFDPERFLPPRSEPDPEAHAFGYGRRVCPGRYLADESLFIILARMLAVFDMTKARDAEGNVIEPAIGGTRGLIDKPVKFAFEMQPRGDWAVELVRDVERLFPGDGSDAALVQEIMAA</sequence>
<feature type="binding site" description="axial binding residue" evidence="8">
    <location>
        <position position="432"/>
    </location>
    <ligand>
        <name>heme</name>
        <dbReference type="ChEBI" id="CHEBI:30413"/>
    </ligand>
    <ligandPart>
        <name>Fe</name>
        <dbReference type="ChEBI" id="CHEBI:18248"/>
    </ligandPart>
</feature>
<dbReference type="Proteomes" id="UP000294847">
    <property type="component" value="Chromosome 4"/>
</dbReference>
<dbReference type="AlphaFoldDB" id="A0A4P7NI04"/>
<dbReference type="Pfam" id="PF00067">
    <property type="entry name" value="p450"/>
    <property type="match status" value="1"/>
</dbReference>
<keyword evidence="7 9" id="KW-0503">Monooxygenase</keyword>
<dbReference type="SUPFAM" id="SSF48264">
    <property type="entry name" value="Cytochrome P450"/>
    <property type="match status" value="1"/>
</dbReference>
<dbReference type="GO" id="GO:0005506">
    <property type="term" value="F:iron ion binding"/>
    <property type="evidence" value="ECO:0007669"/>
    <property type="project" value="InterPro"/>
</dbReference>
<evidence type="ECO:0000256" key="8">
    <source>
        <dbReference type="PIRSR" id="PIRSR602401-1"/>
    </source>
</evidence>
<comment type="similarity">
    <text evidence="2 9">Belongs to the cytochrome P450 family.</text>
</comment>
<keyword evidence="5 9" id="KW-0560">Oxidoreductase</keyword>
<dbReference type="EMBL" id="CP034207">
    <property type="protein sequence ID" value="QBZ61631.1"/>
    <property type="molecule type" value="Genomic_DNA"/>
</dbReference>
<dbReference type="InterPro" id="IPR036396">
    <property type="entry name" value="Cyt_P450_sf"/>
</dbReference>
<evidence type="ECO:0000313" key="11">
    <source>
        <dbReference type="Proteomes" id="UP000294847"/>
    </source>
</evidence>
<dbReference type="InterPro" id="IPR001128">
    <property type="entry name" value="Cyt_P450"/>
</dbReference>
<evidence type="ECO:0000256" key="2">
    <source>
        <dbReference type="ARBA" id="ARBA00010617"/>
    </source>
</evidence>
<accession>A0A4P7NI04</accession>
<dbReference type="Gene3D" id="1.10.630.10">
    <property type="entry name" value="Cytochrome P450"/>
    <property type="match status" value="1"/>
</dbReference>
<evidence type="ECO:0000256" key="5">
    <source>
        <dbReference type="ARBA" id="ARBA00023002"/>
    </source>
</evidence>
<keyword evidence="3 8" id="KW-0349">Heme</keyword>
<dbReference type="PANTHER" id="PTHR46300">
    <property type="entry name" value="P450, PUTATIVE (EUROFUNG)-RELATED-RELATED"/>
    <property type="match status" value="1"/>
</dbReference>
<evidence type="ECO:0000256" key="9">
    <source>
        <dbReference type="RuleBase" id="RU000461"/>
    </source>
</evidence>
<organism evidence="10 11">
    <name type="scientific">Pyricularia oryzae</name>
    <name type="common">Rice blast fungus</name>
    <name type="synonym">Magnaporthe oryzae</name>
    <dbReference type="NCBI Taxonomy" id="318829"/>
    <lineage>
        <taxon>Eukaryota</taxon>
        <taxon>Fungi</taxon>
        <taxon>Dikarya</taxon>
        <taxon>Ascomycota</taxon>
        <taxon>Pezizomycotina</taxon>
        <taxon>Sordariomycetes</taxon>
        <taxon>Sordariomycetidae</taxon>
        <taxon>Magnaporthales</taxon>
        <taxon>Pyriculariaceae</taxon>
        <taxon>Pyricularia</taxon>
    </lineage>
</organism>
<dbReference type="InterPro" id="IPR017972">
    <property type="entry name" value="Cyt_P450_CS"/>
</dbReference>
<name>A0A4P7NI04_PYROR</name>
<dbReference type="GO" id="GO:0016705">
    <property type="term" value="F:oxidoreductase activity, acting on paired donors, with incorporation or reduction of molecular oxygen"/>
    <property type="evidence" value="ECO:0007669"/>
    <property type="project" value="InterPro"/>
</dbReference>
<keyword evidence="6 8" id="KW-0408">Iron</keyword>
<evidence type="ECO:0000256" key="6">
    <source>
        <dbReference type="ARBA" id="ARBA00023004"/>
    </source>
</evidence>
<dbReference type="GO" id="GO:0020037">
    <property type="term" value="F:heme binding"/>
    <property type="evidence" value="ECO:0007669"/>
    <property type="project" value="InterPro"/>
</dbReference>
<evidence type="ECO:0000256" key="4">
    <source>
        <dbReference type="ARBA" id="ARBA00022723"/>
    </source>
</evidence>